<reference evidence="2 3" key="1">
    <citation type="submission" date="2015-08" db="EMBL/GenBank/DDBJ databases">
        <title>The genome of the Asian arowana (Scleropages formosus).</title>
        <authorList>
            <person name="Tan M.H."/>
            <person name="Gan H.M."/>
            <person name="Croft L.J."/>
            <person name="Austin C.M."/>
        </authorList>
    </citation>
    <scope>NUCLEOTIDE SEQUENCE [LARGE SCALE GENOMIC DNA]</scope>
    <source>
        <strain evidence="2">Aro1</strain>
    </source>
</reference>
<protein>
    <submittedName>
        <fullName evidence="2">Uncharacterized protein</fullName>
    </submittedName>
</protein>
<evidence type="ECO:0000313" key="2">
    <source>
        <dbReference type="EMBL" id="KPP70771.1"/>
    </source>
</evidence>
<organism evidence="2 3">
    <name type="scientific">Scleropages formosus</name>
    <name type="common">Asian bonytongue</name>
    <name type="synonym">Osteoglossum formosum</name>
    <dbReference type="NCBI Taxonomy" id="113540"/>
    <lineage>
        <taxon>Eukaryota</taxon>
        <taxon>Metazoa</taxon>
        <taxon>Chordata</taxon>
        <taxon>Craniata</taxon>
        <taxon>Vertebrata</taxon>
        <taxon>Euteleostomi</taxon>
        <taxon>Actinopterygii</taxon>
        <taxon>Neopterygii</taxon>
        <taxon>Teleostei</taxon>
        <taxon>Osteoglossocephala</taxon>
        <taxon>Osteoglossomorpha</taxon>
        <taxon>Osteoglossiformes</taxon>
        <taxon>Osteoglossidae</taxon>
        <taxon>Scleropages</taxon>
    </lineage>
</organism>
<dbReference type="EMBL" id="JARO02003304">
    <property type="protein sequence ID" value="KPP70771.1"/>
    <property type="molecule type" value="Genomic_DNA"/>
</dbReference>
<gene>
    <name evidence="2" type="ORF">Z043_110375</name>
</gene>
<comment type="caution">
    <text evidence="2">The sequence shown here is derived from an EMBL/GenBank/DDBJ whole genome shotgun (WGS) entry which is preliminary data.</text>
</comment>
<proteinExistence type="predicted"/>
<name>A0A0P7V7A6_SCLFO</name>
<dbReference type="AlphaFoldDB" id="A0A0P7V7A6"/>
<evidence type="ECO:0000256" key="1">
    <source>
        <dbReference type="SAM" id="MobiDB-lite"/>
    </source>
</evidence>
<feature type="region of interest" description="Disordered" evidence="1">
    <location>
        <begin position="39"/>
        <end position="58"/>
    </location>
</feature>
<sequence>MLSLLLANLIEDSMSNPLSHPLGYLLSRKLSRNSMAHEETTLSILEPTPRTPSAHSPYPKMPLSSCLRFKSCAVGLGYPRPPSSGAHIMLSVGVDSVLLDITRVWLMGQASFSTGFEDSRWCPVGGSYLSVAVAVTPKCLLWCVPPFRRHASAGAAKQRSRPGWPQHVLPRCPGDAGRAVKAAARALVHDGRLPQATLHRRQPRMPGERTHPATFSLVSFLLRLRTLIGRFSPCVFSPRVSEEEKRPAV</sequence>
<dbReference type="Proteomes" id="UP000034805">
    <property type="component" value="Unassembled WGS sequence"/>
</dbReference>
<accession>A0A0P7V7A6</accession>
<evidence type="ECO:0000313" key="3">
    <source>
        <dbReference type="Proteomes" id="UP000034805"/>
    </source>
</evidence>